<dbReference type="PATRIC" id="fig|65700.7.peg.3197"/>
<evidence type="ECO:0000313" key="1">
    <source>
        <dbReference type="EMBL" id="AXF77222.1"/>
    </source>
</evidence>
<reference evidence="2 3" key="1">
    <citation type="submission" date="2015-01" db="EMBL/GenBank/DDBJ databases">
        <title>Erwinia tracheiphila.</title>
        <authorList>
            <person name="Shapiro L.R."/>
        </authorList>
    </citation>
    <scope>NUCLEOTIDE SEQUENCE [LARGE SCALE GENOMIC DNA]</scope>
    <source>
        <strain evidence="2 3">BuffGH</strain>
    </source>
</reference>
<evidence type="ECO:0000313" key="2">
    <source>
        <dbReference type="EMBL" id="KKF36090.1"/>
    </source>
</evidence>
<dbReference type="EMBL" id="JXNU01000003">
    <property type="protein sequence ID" value="KKF36090.1"/>
    <property type="molecule type" value="Genomic_DNA"/>
</dbReference>
<gene>
    <name evidence="1" type="ORF">AV903_16190</name>
    <name evidence="2" type="ORF">SY86_12705</name>
</gene>
<keyword evidence="3" id="KW-1185">Reference proteome</keyword>
<evidence type="ECO:0000313" key="4">
    <source>
        <dbReference type="Proteomes" id="UP000264980"/>
    </source>
</evidence>
<dbReference type="AlphaFoldDB" id="A0A0M2K9M5"/>
<dbReference type="Proteomes" id="UP000033924">
    <property type="component" value="Unassembled WGS sequence"/>
</dbReference>
<proteinExistence type="predicted"/>
<protein>
    <submittedName>
        <fullName evidence="2">Uncharacterized protein</fullName>
    </submittedName>
</protein>
<organism evidence="2 3">
    <name type="scientific">Erwinia tracheiphila</name>
    <dbReference type="NCBI Taxonomy" id="65700"/>
    <lineage>
        <taxon>Bacteria</taxon>
        <taxon>Pseudomonadati</taxon>
        <taxon>Pseudomonadota</taxon>
        <taxon>Gammaproteobacteria</taxon>
        <taxon>Enterobacterales</taxon>
        <taxon>Erwiniaceae</taxon>
        <taxon>Erwinia</taxon>
    </lineage>
</organism>
<dbReference type="EMBL" id="CP013970">
    <property type="protein sequence ID" value="AXF77222.1"/>
    <property type="molecule type" value="Genomic_DNA"/>
</dbReference>
<reference evidence="1 4" key="2">
    <citation type="submission" date="2016-01" db="EMBL/GenBank/DDBJ databases">
        <authorList>
            <person name="Oliw E.H."/>
        </authorList>
    </citation>
    <scope>NUCLEOTIDE SEQUENCE [LARGE SCALE GENOMIC DNA]</scope>
    <source>
        <strain evidence="1 4">MDcuke</strain>
    </source>
</reference>
<sequence length="59" mass="6735">MDILKRYSKSLSACHFQCQGSQETQEIVVIRQSISAALTVHKCFRRHEFDPVLTASLLL</sequence>
<accession>A0A0M2K9M5</accession>
<dbReference type="Proteomes" id="UP000264980">
    <property type="component" value="Chromosome"/>
</dbReference>
<name>A0A0M2K9M5_9GAMM</name>
<evidence type="ECO:0000313" key="3">
    <source>
        <dbReference type="Proteomes" id="UP000033924"/>
    </source>
</evidence>